<reference evidence="2 3" key="1">
    <citation type="submission" date="2015-01" db="EMBL/GenBank/DDBJ databases">
        <title>The Genome Sequence of Fonsecaea pedrosoi CBS 271.37.</title>
        <authorList>
            <consortium name="The Broad Institute Genomics Platform"/>
            <person name="Cuomo C."/>
            <person name="de Hoog S."/>
            <person name="Gorbushina A."/>
            <person name="Stielow B."/>
            <person name="Teixiera M."/>
            <person name="Abouelleil A."/>
            <person name="Chapman S.B."/>
            <person name="Priest M."/>
            <person name="Young S.K."/>
            <person name="Wortman J."/>
            <person name="Nusbaum C."/>
            <person name="Birren B."/>
        </authorList>
    </citation>
    <scope>NUCLEOTIDE SEQUENCE [LARGE SCALE GENOMIC DNA]</scope>
    <source>
        <strain evidence="2 3">CBS 271.37</strain>
    </source>
</reference>
<feature type="region of interest" description="Disordered" evidence="1">
    <location>
        <begin position="287"/>
        <end position="312"/>
    </location>
</feature>
<dbReference type="RefSeq" id="XP_013286947.1">
    <property type="nucleotide sequence ID" value="XM_013431493.1"/>
</dbReference>
<dbReference type="GeneID" id="25301873"/>
<feature type="compositionally biased region" description="Basic and acidic residues" evidence="1">
    <location>
        <begin position="294"/>
        <end position="307"/>
    </location>
</feature>
<dbReference type="EMBL" id="KN846970">
    <property type="protein sequence ID" value="KIW83139.1"/>
    <property type="molecule type" value="Genomic_DNA"/>
</dbReference>
<dbReference type="Proteomes" id="UP000053029">
    <property type="component" value="Unassembled WGS sequence"/>
</dbReference>
<keyword evidence="3" id="KW-1185">Reference proteome</keyword>
<evidence type="ECO:0000313" key="2">
    <source>
        <dbReference type="EMBL" id="KIW83139.1"/>
    </source>
</evidence>
<dbReference type="VEuPathDB" id="FungiDB:Z517_02383"/>
<dbReference type="HOGENOM" id="CLU_692690_0_0_1"/>
<dbReference type="OrthoDB" id="4129530at2759"/>
<protein>
    <submittedName>
        <fullName evidence="2">Unplaced genomic scaffold supercont1.2, whole genome shotgun sequence</fullName>
    </submittedName>
</protein>
<dbReference type="AlphaFoldDB" id="A0A0D2HFD1"/>
<evidence type="ECO:0000313" key="3">
    <source>
        <dbReference type="Proteomes" id="UP000053029"/>
    </source>
</evidence>
<accession>A0A0D2HFD1</accession>
<gene>
    <name evidence="2" type="ORF">Z517_02383</name>
</gene>
<organism evidence="2 3">
    <name type="scientific">Fonsecaea pedrosoi CBS 271.37</name>
    <dbReference type="NCBI Taxonomy" id="1442368"/>
    <lineage>
        <taxon>Eukaryota</taxon>
        <taxon>Fungi</taxon>
        <taxon>Dikarya</taxon>
        <taxon>Ascomycota</taxon>
        <taxon>Pezizomycotina</taxon>
        <taxon>Eurotiomycetes</taxon>
        <taxon>Chaetothyriomycetidae</taxon>
        <taxon>Chaetothyriales</taxon>
        <taxon>Herpotrichiellaceae</taxon>
        <taxon>Fonsecaea</taxon>
    </lineage>
</organism>
<proteinExistence type="predicted"/>
<sequence length="398" mass="46010">MNRKPPMRREFAPPSAARDMKKALLEFQFSDFEKYRDAWINQDSVEYDKVNRRINQACFLWGGNNPKLWPMSLVPIEAFKHDQNNDLVRLFPHKVWCLADLAPNSFLYWNEGNNTASSTQEAWAAAQSHGPLDVGEGPCHFWTASFSSPSADKSTLRSTYRTSSHADNPEFDIDCAMISLLGIRYYPWFDAPSKKTSKSFLYFIDYHGLDDLSQHPSRQEMPRIVSALGHLCITGHYWRYDAPASDPAPKESLTPSWFAVVVDLERPERPVWLVRELRAFRFSKFSGSRPDRKKVKEYDIPESERKYPPSTPHYSAEAGAKDFFHRLAENDTDLIKMFSSVSEWDHAELDAATLKQYLWDEKNRFQKAIPRFRPVLPLKGGEFNAKDKPMIDELPRST</sequence>
<name>A0A0D2HFD1_9EURO</name>
<evidence type="ECO:0000256" key="1">
    <source>
        <dbReference type="SAM" id="MobiDB-lite"/>
    </source>
</evidence>